<organism evidence="5 6">
    <name type="scientific">Polymorphobacter multimanifer</name>
    <dbReference type="NCBI Taxonomy" id="1070431"/>
    <lineage>
        <taxon>Bacteria</taxon>
        <taxon>Pseudomonadati</taxon>
        <taxon>Pseudomonadota</taxon>
        <taxon>Alphaproteobacteria</taxon>
        <taxon>Sphingomonadales</taxon>
        <taxon>Sphingosinicellaceae</taxon>
        <taxon>Polymorphobacter</taxon>
    </lineage>
</organism>
<evidence type="ECO:0000256" key="2">
    <source>
        <dbReference type="ARBA" id="ARBA00022695"/>
    </source>
</evidence>
<dbReference type="InterPro" id="IPR029044">
    <property type="entry name" value="Nucleotide-diphossugar_trans"/>
</dbReference>
<dbReference type="Proteomes" id="UP000538147">
    <property type="component" value="Unassembled WGS sequence"/>
</dbReference>
<feature type="domain" description="MobA-like NTP transferase" evidence="4">
    <location>
        <begin position="2"/>
        <end position="123"/>
    </location>
</feature>
<dbReference type="Gene3D" id="3.90.550.10">
    <property type="entry name" value="Spore Coat Polysaccharide Biosynthesis Protein SpsA, Chain A"/>
    <property type="match status" value="1"/>
</dbReference>
<dbReference type="SUPFAM" id="SSF53448">
    <property type="entry name" value="Nucleotide-diphospho-sugar transferases"/>
    <property type="match status" value="1"/>
</dbReference>
<dbReference type="AlphaFoldDB" id="A0A841LB08"/>
<dbReference type="PANTHER" id="PTHR43584">
    <property type="entry name" value="NUCLEOTIDYL TRANSFERASE"/>
    <property type="match status" value="1"/>
</dbReference>
<keyword evidence="6" id="KW-1185">Reference proteome</keyword>
<dbReference type="EMBL" id="JACIIV010000025">
    <property type="protein sequence ID" value="MBB6228841.1"/>
    <property type="molecule type" value="Genomic_DNA"/>
</dbReference>
<evidence type="ECO:0000256" key="3">
    <source>
        <dbReference type="ARBA" id="ARBA00022842"/>
    </source>
</evidence>
<accession>A0A841LB08</accession>
<dbReference type="PANTHER" id="PTHR43584:SF8">
    <property type="entry name" value="N-ACETYLMURAMATE ALPHA-1-PHOSPHATE URIDYLYLTRANSFERASE"/>
    <property type="match status" value="1"/>
</dbReference>
<dbReference type="GO" id="GO:0016779">
    <property type="term" value="F:nucleotidyltransferase activity"/>
    <property type="evidence" value="ECO:0007669"/>
    <property type="project" value="UniProtKB-KW"/>
</dbReference>
<keyword evidence="1 5" id="KW-0808">Transferase</keyword>
<dbReference type="InterPro" id="IPR025877">
    <property type="entry name" value="MobA-like_NTP_Trfase"/>
</dbReference>
<gene>
    <name evidence="5" type="ORF">FHS79_003033</name>
</gene>
<comment type="caution">
    <text evidence="5">The sequence shown here is derived from an EMBL/GenBank/DDBJ whole genome shotgun (WGS) entry which is preliminary data.</text>
</comment>
<keyword evidence="3" id="KW-0460">Magnesium</keyword>
<protein>
    <submittedName>
        <fullName evidence="5">1L-myo-inositol 1-phosphate cytidylyltransferase</fullName>
        <ecNumber evidence="5">2.7.7.74</ecNumber>
    </submittedName>
</protein>
<keyword evidence="2 5" id="KW-0548">Nucleotidyltransferase</keyword>
<dbReference type="Pfam" id="PF12804">
    <property type="entry name" value="NTP_transf_3"/>
    <property type="match status" value="1"/>
</dbReference>
<reference evidence="5 6" key="1">
    <citation type="submission" date="2020-08" db="EMBL/GenBank/DDBJ databases">
        <title>Genomic Encyclopedia of Type Strains, Phase IV (KMG-IV): sequencing the most valuable type-strain genomes for metagenomic binning, comparative biology and taxonomic classification.</title>
        <authorList>
            <person name="Goeker M."/>
        </authorList>
    </citation>
    <scope>NUCLEOTIDE SEQUENCE [LARGE SCALE GENOMIC DNA]</scope>
    <source>
        <strain evidence="5 6">DSM 102189</strain>
    </source>
</reference>
<dbReference type="InterPro" id="IPR050065">
    <property type="entry name" value="GlmU-like"/>
</dbReference>
<evidence type="ECO:0000313" key="6">
    <source>
        <dbReference type="Proteomes" id="UP000538147"/>
    </source>
</evidence>
<evidence type="ECO:0000256" key="1">
    <source>
        <dbReference type="ARBA" id="ARBA00022679"/>
    </source>
</evidence>
<name>A0A841LB08_9SPHN</name>
<evidence type="ECO:0000313" key="5">
    <source>
        <dbReference type="EMBL" id="MBB6228841.1"/>
    </source>
</evidence>
<sequence length="217" mass="22659">MGTRLRSVSASKPLTPVGGEVLLVRILANLAAAGVTRPVVITGYEGERVGAVARAAGAEIVHNPDWAEPNGVSVLAAAGVLEDKALLVMGDHLASPSLYAAVAGASLADAGLVLGIDRRLGHPWVDEEDVTRVSTRGDRILAIGKTIASYDCYDCGVFLITPELMESLAGLPRPGLSDGVRALAARRRAAVADVSAHDWIDIDDPRALALAEEWVAR</sequence>
<proteinExistence type="predicted"/>
<dbReference type="EC" id="2.7.7.74" evidence="5"/>
<evidence type="ECO:0000259" key="4">
    <source>
        <dbReference type="Pfam" id="PF12804"/>
    </source>
</evidence>